<evidence type="ECO:0000313" key="2">
    <source>
        <dbReference type="Proteomes" id="UP000499080"/>
    </source>
</evidence>
<comment type="caution">
    <text evidence="1">The sequence shown here is derived from an EMBL/GenBank/DDBJ whole genome shotgun (WGS) entry which is preliminary data.</text>
</comment>
<proteinExistence type="predicted"/>
<dbReference type="Proteomes" id="UP000499080">
    <property type="component" value="Unassembled WGS sequence"/>
</dbReference>
<dbReference type="GO" id="GO:0003676">
    <property type="term" value="F:nucleic acid binding"/>
    <property type="evidence" value="ECO:0007669"/>
    <property type="project" value="InterPro"/>
</dbReference>
<reference evidence="1 2" key="1">
    <citation type="journal article" date="2019" name="Sci. Rep.">
        <title>Orb-weaving spider Araneus ventricosus genome elucidates the spidroin gene catalogue.</title>
        <authorList>
            <person name="Kono N."/>
            <person name="Nakamura H."/>
            <person name="Ohtoshi R."/>
            <person name="Moran D.A.P."/>
            <person name="Shinohara A."/>
            <person name="Yoshida Y."/>
            <person name="Fujiwara M."/>
            <person name="Mori M."/>
            <person name="Tomita M."/>
            <person name="Arakawa K."/>
        </authorList>
    </citation>
    <scope>NUCLEOTIDE SEQUENCE [LARGE SCALE GENOMIC DNA]</scope>
</reference>
<organism evidence="1 2">
    <name type="scientific">Araneus ventricosus</name>
    <name type="common">Orbweaver spider</name>
    <name type="synonym">Epeira ventricosa</name>
    <dbReference type="NCBI Taxonomy" id="182803"/>
    <lineage>
        <taxon>Eukaryota</taxon>
        <taxon>Metazoa</taxon>
        <taxon>Ecdysozoa</taxon>
        <taxon>Arthropoda</taxon>
        <taxon>Chelicerata</taxon>
        <taxon>Arachnida</taxon>
        <taxon>Araneae</taxon>
        <taxon>Araneomorphae</taxon>
        <taxon>Entelegynae</taxon>
        <taxon>Araneoidea</taxon>
        <taxon>Araneidae</taxon>
        <taxon>Araneus</taxon>
    </lineage>
</organism>
<dbReference type="EMBL" id="BGPR01025385">
    <property type="protein sequence ID" value="GBN94236.1"/>
    <property type="molecule type" value="Genomic_DNA"/>
</dbReference>
<protein>
    <recommendedName>
        <fullName evidence="3">Tc1-like transposase DDE domain-containing protein</fullName>
    </recommendedName>
</protein>
<keyword evidence="2" id="KW-1185">Reference proteome</keyword>
<evidence type="ECO:0008006" key="3">
    <source>
        <dbReference type="Google" id="ProtNLM"/>
    </source>
</evidence>
<sequence length="138" mass="15641">MSGNTLPGLTSIVSNWTNGRVQVWRQPHESIDPTCPQETVQSGGASVMVWNMCDCRDIGPLIRLETTLTNNKYVGILSDHLHPSMSIVHSDGFEQFQQDNAALHALRVATEWLKEHTSDFRHFHWPPKSPEMNVIEHI</sequence>
<dbReference type="Gene3D" id="3.30.420.10">
    <property type="entry name" value="Ribonuclease H-like superfamily/Ribonuclease H"/>
    <property type="match status" value="1"/>
</dbReference>
<accession>A0A4Y2T404</accession>
<dbReference type="AlphaFoldDB" id="A0A4Y2T404"/>
<evidence type="ECO:0000313" key="1">
    <source>
        <dbReference type="EMBL" id="GBN94236.1"/>
    </source>
</evidence>
<name>A0A4Y2T404_ARAVE</name>
<gene>
    <name evidence="1" type="ORF">AVEN_226811_1</name>
</gene>
<dbReference type="OrthoDB" id="6429669at2759"/>
<dbReference type="InterPro" id="IPR036397">
    <property type="entry name" value="RNaseH_sf"/>
</dbReference>